<evidence type="ECO:0000313" key="1">
    <source>
        <dbReference type="EMBL" id="PZD70594.1"/>
    </source>
</evidence>
<evidence type="ECO:0000313" key="2">
    <source>
        <dbReference type="Proteomes" id="UP000248857"/>
    </source>
</evidence>
<dbReference type="EMBL" id="PQWO01000032">
    <property type="protein sequence ID" value="PZD70594.1"/>
    <property type="molecule type" value="Genomic_DNA"/>
</dbReference>
<keyword evidence="2" id="KW-1185">Reference proteome</keyword>
<organism evidence="1 2">
    <name type="scientific">Acaryochloris thomasi RCC1774</name>
    <dbReference type="NCBI Taxonomy" id="1764569"/>
    <lineage>
        <taxon>Bacteria</taxon>
        <taxon>Bacillati</taxon>
        <taxon>Cyanobacteriota</taxon>
        <taxon>Cyanophyceae</taxon>
        <taxon>Acaryochloridales</taxon>
        <taxon>Acaryochloridaceae</taxon>
        <taxon>Acaryochloris</taxon>
        <taxon>Acaryochloris thomasi</taxon>
    </lineage>
</organism>
<reference evidence="1 2" key="1">
    <citation type="journal article" date="2018" name="Sci. Rep.">
        <title>A novel species of the marine cyanobacterium Acaryochloris with a unique pigment content and lifestyle.</title>
        <authorList>
            <person name="Partensky F."/>
            <person name="Six C."/>
            <person name="Ratin M."/>
            <person name="Garczarek L."/>
            <person name="Vaulot D."/>
            <person name="Probert I."/>
            <person name="Calteau A."/>
            <person name="Gourvil P."/>
            <person name="Marie D."/>
            <person name="Grebert T."/>
            <person name="Bouchier C."/>
            <person name="Le Panse S."/>
            <person name="Gachenot M."/>
            <person name="Rodriguez F."/>
            <person name="Garrido J.L."/>
        </authorList>
    </citation>
    <scope>NUCLEOTIDE SEQUENCE [LARGE SCALE GENOMIC DNA]</scope>
    <source>
        <strain evidence="1 2">RCC1774</strain>
    </source>
</reference>
<proteinExistence type="predicted"/>
<dbReference type="AlphaFoldDB" id="A0A2W1JK07"/>
<accession>A0A2W1JK07</accession>
<dbReference type="Proteomes" id="UP000248857">
    <property type="component" value="Unassembled WGS sequence"/>
</dbReference>
<comment type="caution">
    <text evidence="1">The sequence shown here is derived from an EMBL/GenBank/DDBJ whole genome shotgun (WGS) entry which is preliminary data.</text>
</comment>
<gene>
    <name evidence="1" type="ORF">C1752_10444</name>
</gene>
<dbReference type="RefSeq" id="WP_110988831.1">
    <property type="nucleotide sequence ID" value="NZ_CAWNWM010000032.1"/>
</dbReference>
<dbReference type="OrthoDB" id="9970248at2"/>
<protein>
    <submittedName>
        <fullName evidence="1">Uncharacterized protein</fullName>
    </submittedName>
</protein>
<sequence length="79" mass="9332">MAIPAHIWNKHFPESNAVVPEPQYAIGEEVYLKLCPERRFIVIRNYIAYEQPTSAGERWLELSSCDRPAFWKENQLQRV</sequence>
<name>A0A2W1JK07_9CYAN</name>